<organism evidence="2 3">
    <name type="scientific">Cutaneotrichosporon oleaginosum</name>
    <dbReference type="NCBI Taxonomy" id="879819"/>
    <lineage>
        <taxon>Eukaryota</taxon>
        <taxon>Fungi</taxon>
        <taxon>Dikarya</taxon>
        <taxon>Basidiomycota</taxon>
        <taxon>Agaricomycotina</taxon>
        <taxon>Tremellomycetes</taxon>
        <taxon>Trichosporonales</taxon>
        <taxon>Trichosporonaceae</taxon>
        <taxon>Cutaneotrichosporon</taxon>
    </lineage>
</organism>
<dbReference type="Proteomes" id="UP000053611">
    <property type="component" value="Unassembled WGS sequence"/>
</dbReference>
<dbReference type="RefSeq" id="XP_018279600.1">
    <property type="nucleotide sequence ID" value="XM_018422902.1"/>
</dbReference>
<dbReference type="EMBL" id="KQ087198">
    <property type="protein sequence ID" value="KLT43109.1"/>
    <property type="molecule type" value="Genomic_DNA"/>
</dbReference>
<sequence length="60" mass="6444">MQTLDYDEVDYTPVDDPIARQDAEDAWFADEAPSGGGGATGNGAHTGDKQMENGQGEYDY</sequence>
<evidence type="ECO:0000313" key="2">
    <source>
        <dbReference type="EMBL" id="KLT43109.1"/>
    </source>
</evidence>
<dbReference type="STRING" id="879819.A0A0J1B5W6"/>
<accession>A0A0J1B5W6</accession>
<dbReference type="GeneID" id="28983505"/>
<keyword evidence="3" id="KW-1185">Reference proteome</keyword>
<reference evidence="2 3" key="1">
    <citation type="submission" date="2015-03" db="EMBL/GenBank/DDBJ databases">
        <title>Genomics and transcriptomics of the oil-accumulating basidiomycete yeast T. oleaginosus allow insights into substrate utilization and the diverse evolutionary trajectories of mating systems in fungi.</title>
        <authorList>
            <consortium name="DOE Joint Genome Institute"/>
            <person name="Kourist R."/>
            <person name="Kracht O."/>
            <person name="Bracharz F."/>
            <person name="Lipzen A."/>
            <person name="Nolan M."/>
            <person name="Ohm R."/>
            <person name="Grigoriev I."/>
            <person name="Sun S."/>
            <person name="Heitman J."/>
            <person name="Bruck T."/>
            <person name="Nowrousian M."/>
        </authorList>
    </citation>
    <scope>NUCLEOTIDE SEQUENCE [LARGE SCALE GENOMIC DNA]</scope>
    <source>
        <strain evidence="2 3">IBC0246</strain>
    </source>
</reference>
<feature type="compositionally biased region" description="Acidic residues" evidence="1">
    <location>
        <begin position="1"/>
        <end position="10"/>
    </location>
</feature>
<proteinExistence type="predicted"/>
<evidence type="ECO:0000313" key="3">
    <source>
        <dbReference type="Proteomes" id="UP000053611"/>
    </source>
</evidence>
<feature type="region of interest" description="Disordered" evidence="1">
    <location>
        <begin position="1"/>
        <end position="60"/>
    </location>
</feature>
<protein>
    <submittedName>
        <fullName evidence="2">Uncharacterized protein</fullName>
    </submittedName>
</protein>
<dbReference type="AlphaFoldDB" id="A0A0J1B5W6"/>
<dbReference type="OrthoDB" id="3345311at2759"/>
<evidence type="ECO:0000256" key="1">
    <source>
        <dbReference type="SAM" id="MobiDB-lite"/>
    </source>
</evidence>
<gene>
    <name evidence="2" type="ORF">CC85DRAFT_284865</name>
</gene>
<name>A0A0J1B5W6_9TREE</name>